<keyword evidence="2" id="KW-1185">Reference proteome</keyword>
<dbReference type="EMBL" id="CP027059">
    <property type="protein sequence ID" value="UQZ86457.1"/>
    <property type="molecule type" value="Genomic_DNA"/>
</dbReference>
<dbReference type="Proteomes" id="UP001057134">
    <property type="component" value="Chromosome"/>
</dbReference>
<sequence>MNDSRLNLQSLHLSAPTGANKKLTGYTEHLIESVQKREVQIGKTKYIVKSSYIGKETFSEKIKRLVLNAWENEQYLDK</sequence>
<gene>
    <name evidence="1" type="ORF">SK3146_05750</name>
</gene>
<organism evidence="1 2">
    <name type="scientific">Paenibacillus konkukensis</name>
    <dbReference type="NCBI Taxonomy" id="2020716"/>
    <lineage>
        <taxon>Bacteria</taxon>
        <taxon>Bacillati</taxon>
        <taxon>Bacillota</taxon>
        <taxon>Bacilli</taxon>
        <taxon>Bacillales</taxon>
        <taxon>Paenibacillaceae</taxon>
        <taxon>Paenibacillus</taxon>
    </lineage>
</organism>
<protein>
    <submittedName>
        <fullName evidence="1">Uncharacterized protein</fullName>
    </submittedName>
</protein>
<dbReference type="Pfam" id="PF14202">
    <property type="entry name" value="TnpW"/>
    <property type="match status" value="1"/>
</dbReference>
<evidence type="ECO:0000313" key="2">
    <source>
        <dbReference type="Proteomes" id="UP001057134"/>
    </source>
</evidence>
<dbReference type="InterPro" id="IPR026990">
    <property type="entry name" value="TnpW"/>
</dbReference>
<accession>A0ABY4RVX9</accession>
<proteinExistence type="predicted"/>
<reference evidence="1" key="1">
    <citation type="submission" date="2018-02" db="EMBL/GenBank/DDBJ databases">
        <authorList>
            <person name="Kim S.-K."/>
            <person name="Jung H.-I."/>
            <person name="Lee S.-W."/>
        </authorList>
    </citation>
    <scope>NUCLEOTIDE SEQUENCE</scope>
    <source>
        <strain evidence="1">SK3146</strain>
    </source>
</reference>
<name>A0ABY4RVX9_9BACL</name>
<reference evidence="1" key="2">
    <citation type="journal article" date="2021" name="J Anim Sci Technol">
        <title>Complete genome sequence of Paenibacillus konkukensis sp. nov. SK3146 as a potential probiotic strain.</title>
        <authorList>
            <person name="Jung H.I."/>
            <person name="Park S."/>
            <person name="Niu K.M."/>
            <person name="Lee S.W."/>
            <person name="Kothari D."/>
            <person name="Yi K.J."/>
            <person name="Kim S.K."/>
        </authorList>
    </citation>
    <scope>NUCLEOTIDE SEQUENCE</scope>
    <source>
        <strain evidence="1">SK3146</strain>
    </source>
</reference>
<dbReference type="RefSeq" id="WP_249861992.1">
    <property type="nucleotide sequence ID" value="NZ_CP027059.1"/>
</dbReference>
<evidence type="ECO:0000313" key="1">
    <source>
        <dbReference type="EMBL" id="UQZ86457.1"/>
    </source>
</evidence>